<dbReference type="AlphaFoldDB" id="A0AAD7TCU4"/>
<gene>
    <name evidence="1" type="ORF">AAFF_G00000830</name>
</gene>
<evidence type="ECO:0000313" key="1">
    <source>
        <dbReference type="EMBL" id="KAJ8418584.1"/>
    </source>
</evidence>
<dbReference type="EMBL" id="JAINUG010000001">
    <property type="protein sequence ID" value="KAJ8418584.1"/>
    <property type="molecule type" value="Genomic_DNA"/>
</dbReference>
<protein>
    <submittedName>
        <fullName evidence="1">Uncharacterized protein</fullName>
    </submittedName>
</protein>
<reference evidence="1" key="1">
    <citation type="journal article" date="2023" name="Science">
        <title>Genome structures resolve the early diversification of teleost fishes.</title>
        <authorList>
            <person name="Parey E."/>
            <person name="Louis A."/>
            <person name="Montfort J."/>
            <person name="Bouchez O."/>
            <person name="Roques C."/>
            <person name="Iampietro C."/>
            <person name="Lluch J."/>
            <person name="Castinel A."/>
            <person name="Donnadieu C."/>
            <person name="Desvignes T."/>
            <person name="Floi Bucao C."/>
            <person name="Jouanno E."/>
            <person name="Wen M."/>
            <person name="Mejri S."/>
            <person name="Dirks R."/>
            <person name="Jansen H."/>
            <person name="Henkel C."/>
            <person name="Chen W.J."/>
            <person name="Zahm M."/>
            <person name="Cabau C."/>
            <person name="Klopp C."/>
            <person name="Thompson A.W."/>
            <person name="Robinson-Rechavi M."/>
            <person name="Braasch I."/>
            <person name="Lecointre G."/>
            <person name="Bobe J."/>
            <person name="Postlethwait J.H."/>
            <person name="Berthelot C."/>
            <person name="Roest Crollius H."/>
            <person name="Guiguen Y."/>
        </authorList>
    </citation>
    <scope>NUCLEOTIDE SEQUENCE</scope>
    <source>
        <strain evidence="1">NC1722</strain>
    </source>
</reference>
<accession>A0AAD7TCU4</accession>
<evidence type="ECO:0000313" key="2">
    <source>
        <dbReference type="Proteomes" id="UP001221898"/>
    </source>
</evidence>
<sequence length="162" mass="16804">MTSLCQPGAVGAQLGILCTEGCRPLLPSLLSAPQTTVNSAPAACVTNGDTTHSLQAGEGVSNHLWAGGECDRHHHWSRSWLPLVLRLAGKAITPLPSLPVGVSPVVGRGSDWPGCFGERCPVSRLGFSSGGKGSLGPECHWGLMMHSAERLGTALVKTALHP</sequence>
<keyword evidence="2" id="KW-1185">Reference proteome</keyword>
<organism evidence="1 2">
    <name type="scientific">Aldrovandia affinis</name>
    <dbReference type="NCBI Taxonomy" id="143900"/>
    <lineage>
        <taxon>Eukaryota</taxon>
        <taxon>Metazoa</taxon>
        <taxon>Chordata</taxon>
        <taxon>Craniata</taxon>
        <taxon>Vertebrata</taxon>
        <taxon>Euteleostomi</taxon>
        <taxon>Actinopterygii</taxon>
        <taxon>Neopterygii</taxon>
        <taxon>Teleostei</taxon>
        <taxon>Notacanthiformes</taxon>
        <taxon>Halosauridae</taxon>
        <taxon>Aldrovandia</taxon>
    </lineage>
</organism>
<name>A0AAD7TCU4_9TELE</name>
<comment type="caution">
    <text evidence="1">The sequence shown here is derived from an EMBL/GenBank/DDBJ whole genome shotgun (WGS) entry which is preliminary data.</text>
</comment>
<dbReference type="Proteomes" id="UP001221898">
    <property type="component" value="Unassembled WGS sequence"/>
</dbReference>
<proteinExistence type="predicted"/>